<comment type="caution">
    <text evidence="2">The sequence shown here is derived from an EMBL/GenBank/DDBJ whole genome shotgun (WGS) entry which is preliminary data.</text>
</comment>
<feature type="region of interest" description="Disordered" evidence="1">
    <location>
        <begin position="1"/>
        <end position="25"/>
    </location>
</feature>
<protein>
    <submittedName>
        <fullName evidence="2">Uncharacterized protein</fullName>
    </submittedName>
</protein>
<feature type="compositionally biased region" description="Polar residues" evidence="1">
    <location>
        <begin position="12"/>
        <end position="25"/>
    </location>
</feature>
<proteinExistence type="predicted"/>
<keyword evidence="3" id="KW-1185">Reference proteome</keyword>
<evidence type="ECO:0000256" key="1">
    <source>
        <dbReference type="SAM" id="MobiDB-lite"/>
    </source>
</evidence>
<organism evidence="2 3">
    <name type="scientific">Blattamonas nauphoetae</name>
    <dbReference type="NCBI Taxonomy" id="2049346"/>
    <lineage>
        <taxon>Eukaryota</taxon>
        <taxon>Metamonada</taxon>
        <taxon>Preaxostyla</taxon>
        <taxon>Oxymonadida</taxon>
        <taxon>Blattamonas</taxon>
    </lineage>
</organism>
<evidence type="ECO:0000313" key="3">
    <source>
        <dbReference type="Proteomes" id="UP001281761"/>
    </source>
</evidence>
<dbReference type="Proteomes" id="UP001281761">
    <property type="component" value="Unassembled WGS sequence"/>
</dbReference>
<evidence type="ECO:0000313" key="2">
    <source>
        <dbReference type="EMBL" id="KAK2955040.1"/>
    </source>
</evidence>
<gene>
    <name evidence="2" type="ORF">BLNAU_9971</name>
</gene>
<sequence length="86" mass="9179">MRTISCDDYTPGETTFTPAENSKLTGESALAKEGEKEDGAKDKVTVTLRNALLPAEAGLPENYESNSELRAIVCSKANMNDVLGTV</sequence>
<reference evidence="2 3" key="1">
    <citation type="journal article" date="2022" name="bioRxiv">
        <title>Genomics of Preaxostyla Flagellates Illuminates Evolutionary Transitions and the Path Towards Mitochondrial Loss.</title>
        <authorList>
            <person name="Novak L.V.F."/>
            <person name="Treitli S.C."/>
            <person name="Pyrih J."/>
            <person name="Halakuc P."/>
            <person name="Pipaliya S.V."/>
            <person name="Vacek V."/>
            <person name="Brzon O."/>
            <person name="Soukal P."/>
            <person name="Eme L."/>
            <person name="Dacks J.B."/>
            <person name="Karnkowska A."/>
            <person name="Elias M."/>
            <person name="Hampl V."/>
        </authorList>
    </citation>
    <scope>NUCLEOTIDE SEQUENCE [LARGE SCALE GENOMIC DNA]</scope>
    <source>
        <strain evidence="2">NAU3</strain>
        <tissue evidence="2">Gut</tissue>
    </source>
</reference>
<dbReference type="EMBL" id="JARBJD010000071">
    <property type="protein sequence ID" value="KAK2955040.1"/>
    <property type="molecule type" value="Genomic_DNA"/>
</dbReference>
<accession>A0ABQ9XU96</accession>
<name>A0ABQ9XU96_9EUKA</name>